<dbReference type="InterPro" id="IPR001509">
    <property type="entry name" value="Epimerase_deHydtase"/>
</dbReference>
<dbReference type="RefSeq" id="WP_113608022.1">
    <property type="nucleotide sequence ID" value="NZ_POAF01000010.1"/>
</dbReference>
<dbReference type="Pfam" id="PF08338">
    <property type="entry name" value="DUF1731"/>
    <property type="match status" value="1"/>
</dbReference>
<dbReference type="Gene3D" id="3.40.50.720">
    <property type="entry name" value="NAD(P)-binding Rossmann-like Domain"/>
    <property type="match status" value="1"/>
</dbReference>
<dbReference type="Proteomes" id="UP000252167">
    <property type="component" value="Unassembled WGS sequence"/>
</dbReference>
<dbReference type="InterPro" id="IPR023393">
    <property type="entry name" value="START-like_dom_sf"/>
</dbReference>
<evidence type="ECO:0000259" key="3">
    <source>
        <dbReference type="Pfam" id="PF08338"/>
    </source>
</evidence>
<evidence type="ECO:0000259" key="2">
    <source>
        <dbReference type="Pfam" id="PF01370"/>
    </source>
</evidence>
<keyword evidence="5" id="KW-1185">Reference proteome</keyword>
<dbReference type="EMBL" id="POAF01000010">
    <property type="protein sequence ID" value="RBL99069.1"/>
    <property type="molecule type" value="Genomic_DNA"/>
</dbReference>
<name>A0A365Y9T1_9MICC</name>
<dbReference type="SUPFAM" id="SSF51735">
    <property type="entry name" value="NAD(P)-binding Rossmann-fold domains"/>
    <property type="match status" value="1"/>
</dbReference>
<sequence>MAVILETAIPFPADEVFAWHERPGAMSRLLPPWQPVRAVSQAENLRDGSSELAMPAGLRWHARHLADRYVPGRVFVDELAPQGLAQAPLRPIRWRHEHHILPDGPQQCVLRDEVSTNMPQNMVRRMLAYRHRQLSEDLRAHQRAAQHGLKPLTVALTGSHGMVGTSLGALLESGGHRVIRLVRSAPQGPNERLWNPASPDESCLDGCDAVVHLAGASIAGRFNSEHRRKIRDSRIEPTRRLAQLAAQSGVAVFISASAIGLYGADAGEDELTEDAPYGRDFLAEVVRDWEQAAQAGPDGGMRRVQVRTGLVQSPTGGLLRQMRPLYEAGLGGRLGDGRQWQSWIGLDDLVDIYHRALWDSELQGPVNATAPTPVRNSEYSAVLAKVLHRPEIFPVPAFGPRLLLGDEGAQLLALASQRVVPAKLSARGHTFRSEELPDALAHLLGREL</sequence>
<dbReference type="InterPro" id="IPR013549">
    <property type="entry name" value="DUF1731"/>
</dbReference>
<accession>A0A365Y9T1</accession>
<comment type="caution">
    <text evidence="4">The sequence shown here is derived from an EMBL/GenBank/DDBJ whole genome shotgun (WGS) entry which is preliminary data.</text>
</comment>
<feature type="domain" description="DUF1731" evidence="3">
    <location>
        <begin position="395"/>
        <end position="443"/>
    </location>
</feature>
<evidence type="ECO:0000256" key="1">
    <source>
        <dbReference type="ARBA" id="ARBA00009353"/>
    </source>
</evidence>
<dbReference type="AlphaFoldDB" id="A0A365Y9T1"/>
<evidence type="ECO:0000313" key="4">
    <source>
        <dbReference type="EMBL" id="RBL99069.1"/>
    </source>
</evidence>
<protein>
    <submittedName>
        <fullName evidence="4">TIGR01777 family protein</fullName>
    </submittedName>
</protein>
<dbReference type="PANTHER" id="PTHR11092">
    <property type="entry name" value="SUGAR NUCLEOTIDE EPIMERASE RELATED"/>
    <property type="match status" value="1"/>
</dbReference>
<dbReference type="Gene3D" id="3.30.530.20">
    <property type="match status" value="1"/>
</dbReference>
<evidence type="ECO:0000313" key="5">
    <source>
        <dbReference type="Proteomes" id="UP000252167"/>
    </source>
</evidence>
<dbReference type="Pfam" id="PF01370">
    <property type="entry name" value="Epimerase"/>
    <property type="match status" value="1"/>
</dbReference>
<feature type="domain" description="NAD-dependent epimerase/dehydratase" evidence="2">
    <location>
        <begin position="155"/>
        <end position="359"/>
    </location>
</feature>
<proteinExistence type="inferred from homology"/>
<dbReference type="NCBIfam" id="TIGR01777">
    <property type="entry name" value="yfcH"/>
    <property type="match status" value="1"/>
</dbReference>
<organism evidence="4 5">
    <name type="scientific">Glutamicibacter soli</name>
    <dbReference type="NCBI Taxonomy" id="453836"/>
    <lineage>
        <taxon>Bacteria</taxon>
        <taxon>Bacillati</taxon>
        <taxon>Actinomycetota</taxon>
        <taxon>Actinomycetes</taxon>
        <taxon>Micrococcales</taxon>
        <taxon>Micrococcaceae</taxon>
        <taxon>Glutamicibacter</taxon>
    </lineage>
</organism>
<dbReference type="InterPro" id="IPR036291">
    <property type="entry name" value="NAD(P)-bd_dom_sf"/>
</dbReference>
<dbReference type="SUPFAM" id="SSF55961">
    <property type="entry name" value="Bet v1-like"/>
    <property type="match status" value="1"/>
</dbReference>
<dbReference type="InterPro" id="IPR010099">
    <property type="entry name" value="SDR39U1"/>
</dbReference>
<gene>
    <name evidence="4" type="ORF">C1H84_16645</name>
</gene>
<dbReference type="PANTHER" id="PTHR11092:SF0">
    <property type="entry name" value="EPIMERASE FAMILY PROTEIN SDR39U1"/>
    <property type="match status" value="1"/>
</dbReference>
<reference evidence="4 5" key="1">
    <citation type="submission" date="2018-01" db="EMBL/GenBank/DDBJ databases">
        <title>Glutamicibacter soli strain NHPC-3 Whole genome sequence and assembly.</title>
        <authorList>
            <person name="Choudhury P."/>
            <person name="Gupta D."/>
            <person name="Sengupta K."/>
            <person name="Jawed A."/>
            <person name="Sultana N."/>
            <person name="Saha P."/>
        </authorList>
    </citation>
    <scope>NUCLEOTIDE SEQUENCE [LARGE SCALE GENOMIC DNA]</scope>
    <source>
        <strain evidence="4 5">NHPC-3</strain>
    </source>
</reference>
<comment type="similarity">
    <text evidence="1">Belongs to the NAD(P)-dependent epimerase/dehydratase family. SDR39U1 subfamily.</text>
</comment>